<protein>
    <recommendedName>
        <fullName evidence="4">CTLH domain-containing protein</fullName>
    </recommendedName>
</protein>
<dbReference type="Proteomes" id="UP000784294">
    <property type="component" value="Unassembled WGS sequence"/>
</dbReference>
<dbReference type="AlphaFoldDB" id="A0A3S5C033"/>
<evidence type="ECO:0008006" key="4">
    <source>
        <dbReference type="Google" id="ProtNLM"/>
    </source>
</evidence>
<proteinExistence type="predicted"/>
<evidence type="ECO:0000256" key="1">
    <source>
        <dbReference type="SAM" id="MobiDB-lite"/>
    </source>
</evidence>
<dbReference type="EMBL" id="CAAALY010083243">
    <property type="protein sequence ID" value="VEL26863.1"/>
    <property type="molecule type" value="Genomic_DNA"/>
</dbReference>
<name>A0A3S5C033_9PLAT</name>
<evidence type="ECO:0000313" key="3">
    <source>
        <dbReference type="Proteomes" id="UP000784294"/>
    </source>
</evidence>
<feature type="region of interest" description="Disordered" evidence="1">
    <location>
        <begin position="123"/>
        <end position="143"/>
    </location>
</feature>
<evidence type="ECO:0000313" key="2">
    <source>
        <dbReference type="EMBL" id="VEL26863.1"/>
    </source>
</evidence>
<gene>
    <name evidence="2" type="ORF">PXEA_LOCUS20303</name>
</gene>
<sequence length="198" mass="21412">MATNTPPSTSLSLPDLINSSTLDNPTGGLCTLRSSSTNRESITNSLSHVEAFSNVGATDSANPPSSLALHISETSGILDVEMAEPVDALCLSSINSSINSANVIPNNPENIEKPQANISLKEVEKEPSDTKANTSTQDNNQLPGLASILHRRKLRALCRRCQYGRAAITLNRLYPQVIDQYPELLVQLRCRQLVEMVS</sequence>
<organism evidence="2 3">
    <name type="scientific">Protopolystoma xenopodis</name>
    <dbReference type="NCBI Taxonomy" id="117903"/>
    <lineage>
        <taxon>Eukaryota</taxon>
        <taxon>Metazoa</taxon>
        <taxon>Spiralia</taxon>
        <taxon>Lophotrochozoa</taxon>
        <taxon>Platyhelminthes</taxon>
        <taxon>Monogenea</taxon>
        <taxon>Polyopisthocotylea</taxon>
        <taxon>Polystomatidea</taxon>
        <taxon>Polystomatidae</taxon>
        <taxon>Protopolystoma</taxon>
    </lineage>
</organism>
<reference evidence="2" key="1">
    <citation type="submission" date="2018-11" db="EMBL/GenBank/DDBJ databases">
        <authorList>
            <consortium name="Pathogen Informatics"/>
        </authorList>
    </citation>
    <scope>NUCLEOTIDE SEQUENCE</scope>
</reference>
<comment type="caution">
    <text evidence="2">The sequence shown here is derived from an EMBL/GenBank/DDBJ whole genome shotgun (WGS) entry which is preliminary data.</text>
</comment>
<keyword evidence="3" id="KW-1185">Reference proteome</keyword>
<dbReference type="OrthoDB" id="25503at2759"/>
<feature type="compositionally biased region" description="Polar residues" evidence="1">
    <location>
        <begin position="130"/>
        <end position="142"/>
    </location>
</feature>
<accession>A0A3S5C033</accession>